<accession>A0A1I9G4W2</accession>
<proteinExistence type="predicted"/>
<protein>
    <submittedName>
        <fullName evidence="1">BMA-TAG-262, isoform a</fullName>
    </submittedName>
</protein>
<dbReference type="EMBL" id="LN857014">
    <property type="protein sequence ID" value="CDQ00600.1"/>
    <property type="molecule type" value="Genomic_DNA"/>
</dbReference>
<dbReference type="AlphaFoldDB" id="A0A1I9G4W2"/>
<dbReference type="WormBase" id="Bm6837a">
    <property type="protein sequence ID" value="BM25492"/>
    <property type="gene ID" value="WBGene00227098"/>
    <property type="gene designation" value="Bma-rbm-42"/>
</dbReference>
<reference evidence="1" key="2">
    <citation type="submission" date="2012-12" db="EMBL/GenBank/DDBJ databases">
        <authorList>
            <consortium name="WormBase Consortium"/>
            <person name="Ghedin E."/>
            <person name="Paulini M."/>
        </authorList>
    </citation>
    <scope>NUCLEOTIDE SEQUENCE</scope>
    <source>
        <strain evidence="1">FR3</strain>
    </source>
</reference>
<gene>
    <name evidence="2" type="primary">bma-rbm-42</name>
    <name evidence="1" type="synonym">Bma-tag-262</name>
    <name evidence="2" type="ORF">Bm6837</name>
    <name evidence="1" type="ORF">BM_Bm6837</name>
</gene>
<evidence type="ECO:0000313" key="1">
    <source>
        <dbReference type="EMBL" id="CDQ00600.1"/>
    </source>
</evidence>
<sequence>MISASFVVIWGTKYQMSYWQKPFVNTQASKKLKSFAKLELINQRAMDLFPLNTRMISFVPVVKWMESMLETGQ</sequence>
<evidence type="ECO:0000313" key="2">
    <source>
        <dbReference type="WormBase" id="Bm6837a"/>
    </source>
</evidence>
<organism evidence="1">
    <name type="scientific">Brugia malayi</name>
    <name type="common">Filarial nematode worm</name>
    <dbReference type="NCBI Taxonomy" id="6279"/>
    <lineage>
        <taxon>Eukaryota</taxon>
        <taxon>Metazoa</taxon>
        <taxon>Ecdysozoa</taxon>
        <taxon>Nematoda</taxon>
        <taxon>Chromadorea</taxon>
        <taxon>Rhabditida</taxon>
        <taxon>Spirurina</taxon>
        <taxon>Spiruromorpha</taxon>
        <taxon>Filarioidea</taxon>
        <taxon>Onchocercidae</taxon>
        <taxon>Brugia</taxon>
    </lineage>
</organism>
<reference evidence="1" key="1">
    <citation type="journal article" date="2007" name="Science">
        <title>Draft genome of the filarial nematode parasite Brugia malayi.</title>
        <authorList>
            <person name="Ghedin E."/>
            <person name="Wang S."/>
            <person name="Spiro D."/>
            <person name="Caler E."/>
            <person name="Zhao Q."/>
            <person name="Crabtree J."/>
            <person name="Allen J.E."/>
            <person name="Delcher A.L."/>
            <person name="Guiliano D.B."/>
            <person name="Miranda-Saavedra D."/>
            <person name="Angiuoli S.V."/>
            <person name="Creasy T."/>
            <person name="Amedeo P."/>
            <person name="Haas B."/>
            <person name="El-Sayed N.M."/>
            <person name="Wortman J.R."/>
            <person name="Feldblyum T."/>
            <person name="Tallon L."/>
            <person name="Schatz M."/>
            <person name="Shumway M."/>
            <person name="Koo H."/>
            <person name="Salzberg S.L."/>
            <person name="Schobel S."/>
            <person name="Pertea M."/>
            <person name="Pop M."/>
            <person name="White O."/>
            <person name="Barton G.J."/>
            <person name="Carlow C.K."/>
            <person name="Crawford M.J."/>
            <person name="Daub J."/>
            <person name="Dimmic M.W."/>
            <person name="Estes C.F."/>
            <person name="Foster J.M."/>
            <person name="Ganatra M."/>
            <person name="Gregory W.F."/>
            <person name="Johnson N.M."/>
            <person name="Jin J."/>
            <person name="Komuniecki R."/>
            <person name="Korf I."/>
            <person name="Kumar S."/>
            <person name="Laney S."/>
            <person name="Li B.W."/>
            <person name="Li W."/>
            <person name="Lindblom T.H."/>
            <person name="Lustigman S."/>
            <person name="Ma D."/>
            <person name="Maina C.V."/>
            <person name="Martin D.M."/>
            <person name="McCarter J.P."/>
            <person name="McReynolds L."/>
            <person name="Mitreva M."/>
            <person name="Nutman T.B."/>
            <person name="Parkinson J."/>
            <person name="Peregrin-Alvarez J.M."/>
            <person name="Poole C."/>
            <person name="Ren Q."/>
            <person name="Saunders L."/>
            <person name="Sluder A.E."/>
            <person name="Smith K."/>
            <person name="Stanke M."/>
            <person name="Unnasch T.R."/>
            <person name="Ware J."/>
            <person name="Wei A.D."/>
            <person name="Weil G."/>
            <person name="Williams D.J."/>
            <person name="Zhang Y."/>
            <person name="Williams S.A."/>
            <person name="Fraser-Liggett C."/>
            <person name="Slatko B."/>
            <person name="Blaxter M.L."/>
            <person name="Scott A.L."/>
        </authorList>
    </citation>
    <scope>NUCLEOTIDE SEQUENCE</scope>
    <source>
        <strain evidence="1">FR3</strain>
    </source>
</reference>
<name>A0A1I9G4W2_BRUMA</name>